<dbReference type="EMBL" id="SRMF01000003">
    <property type="protein sequence ID" value="TGG93319.1"/>
    <property type="molecule type" value="Genomic_DNA"/>
</dbReference>
<dbReference type="Proteomes" id="UP000297475">
    <property type="component" value="Unassembled WGS sequence"/>
</dbReference>
<reference evidence="2 3" key="1">
    <citation type="submission" date="2019-04" db="EMBL/GenBank/DDBJ databases">
        <title>Natronospirillum operosus gen. nov., sp. nov., a haloalkaliphilic satellite isolated from decaying biomass of laboratory culture of cyanobacterium Geitlerinema sp. and proposal of Natronospirillaceae fam. nov. and Saccharospirillaceae fam. nov.</title>
        <authorList>
            <person name="Kevbrin V."/>
            <person name="Boltyanskaya Y."/>
            <person name="Koziaeva V."/>
            <person name="Grouzdev D.S."/>
            <person name="Park M."/>
            <person name="Cho J."/>
        </authorList>
    </citation>
    <scope>NUCLEOTIDE SEQUENCE [LARGE SCALE GENOMIC DNA]</scope>
    <source>
        <strain evidence="2 3">G-116</strain>
    </source>
</reference>
<keyword evidence="3" id="KW-1185">Reference proteome</keyword>
<keyword evidence="1" id="KW-0732">Signal</keyword>
<organism evidence="2 3">
    <name type="scientific">Natronospirillum operosum</name>
    <dbReference type="NCBI Taxonomy" id="2759953"/>
    <lineage>
        <taxon>Bacteria</taxon>
        <taxon>Pseudomonadati</taxon>
        <taxon>Pseudomonadota</taxon>
        <taxon>Gammaproteobacteria</taxon>
        <taxon>Oceanospirillales</taxon>
        <taxon>Natronospirillaceae</taxon>
        <taxon>Natronospirillum</taxon>
    </lineage>
</organism>
<dbReference type="GO" id="GO:0043448">
    <property type="term" value="P:alkane catabolic process"/>
    <property type="evidence" value="ECO:0007669"/>
    <property type="project" value="TreeGrafter"/>
</dbReference>
<dbReference type="InterPro" id="IPR005297">
    <property type="entry name" value="Lipoprotein_repeat"/>
</dbReference>
<proteinExistence type="predicted"/>
<dbReference type="PANTHER" id="PTHR39335:SF1">
    <property type="entry name" value="BLL4220 PROTEIN"/>
    <property type="match status" value="1"/>
</dbReference>
<comment type="caution">
    <text evidence="2">The sequence shown here is derived from an EMBL/GenBank/DDBJ whole genome shotgun (WGS) entry which is preliminary data.</text>
</comment>
<dbReference type="OrthoDB" id="9800666at2"/>
<evidence type="ECO:0000256" key="1">
    <source>
        <dbReference type="SAM" id="SignalP"/>
    </source>
</evidence>
<dbReference type="AlphaFoldDB" id="A0A4Z0W8M4"/>
<dbReference type="RefSeq" id="WP_135483028.1">
    <property type="nucleotide sequence ID" value="NZ_SRMF01000003.1"/>
</dbReference>
<dbReference type="PROSITE" id="PS51257">
    <property type="entry name" value="PROKAR_LIPOPROTEIN"/>
    <property type="match status" value="1"/>
</dbReference>
<evidence type="ECO:0000313" key="3">
    <source>
        <dbReference type="Proteomes" id="UP000297475"/>
    </source>
</evidence>
<sequence>MIRIIFPALACTLVACAGLTLADSPVAVRDTTLGPVLTDSDGMTLYLFTRDEPGVSNCYDGCAAAWPPYMAEEGAAATDRLSLVPRDDGGQQWAYDDMPLYYWVNDQQPGDVTGQGVNDVWFVIEVSEGEAVRSRSERSRSSGY</sequence>
<feature type="signal peptide" evidence="1">
    <location>
        <begin position="1"/>
        <end position="22"/>
    </location>
</feature>
<feature type="chain" id="PRO_5021414226" description="Lipoprotein with Yx(FWY)xxD motif" evidence="1">
    <location>
        <begin position="23"/>
        <end position="144"/>
    </location>
</feature>
<name>A0A4Z0W8M4_9GAMM</name>
<accession>A0A4Z0W8M4</accession>
<protein>
    <recommendedName>
        <fullName evidence="4">Lipoprotein with Yx(FWY)xxD motif</fullName>
    </recommendedName>
</protein>
<evidence type="ECO:0000313" key="2">
    <source>
        <dbReference type="EMBL" id="TGG93319.1"/>
    </source>
</evidence>
<gene>
    <name evidence="2" type="ORF">E4656_09700</name>
</gene>
<dbReference type="Pfam" id="PF03640">
    <property type="entry name" value="Lipoprotein_15"/>
    <property type="match status" value="2"/>
</dbReference>
<evidence type="ECO:0008006" key="4">
    <source>
        <dbReference type="Google" id="ProtNLM"/>
    </source>
</evidence>
<dbReference type="PANTHER" id="PTHR39335">
    <property type="entry name" value="BLL4220 PROTEIN"/>
    <property type="match status" value="1"/>
</dbReference>